<accession>A0A0F3GPK9</accession>
<organism evidence="1 2">
    <name type="scientific">Candidatus Magnetobacterium bavaricum</name>
    <dbReference type="NCBI Taxonomy" id="29290"/>
    <lineage>
        <taxon>Bacteria</taxon>
        <taxon>Pseudomonadati</taxon>
        <taxon>Nitrospirota</taxon>
        <taxon>Thermodesulfovibrionia</taxon>
        <taxon>Thermodesulfovibrionales</taxon>
        <taxon>Candidatus Magnetobacteriaceae</taxon>
        <taxon>Candidatus Magnetobacterium</taxon>
    </lineage>
</organism>
<sequence>MALTIVLKLAETDLSEVITITQTAVVLVEHPVQAVNVDPVFAVAVSVTCVALLYVTVPVKPFQVIVPGDAVTVPEPVPVILIVRVAASTKDRPNNSTQLKTNTGKRYPFLDNIIYPRIS</sequence>
<proteinExistence type="predicted"/>
<dbReference type="EMBL" id="LACI01001711">
    <property type="protein sequence ID" value="KJU83816.1"/>
    <property type="molecule type" value="Genomic_DNA"/>
</dbReference>
<name>A0A0F3GPK9_9BACT</name>
<evidence type="ECO:0000313" key="1">
    <source>
        <dbReference type="EMBL" id="KJU83816.1"/>
    </source>
</evidence>
<dbReference type="AlphaFoldDB" id="A0A0F3GPK9"/>
<keyword evidence="2" id="KW-1185">Reference proteome</keyword>
<reference evidence="1 2" key="1">
    <citation type="submission" date="2015-02" db="EMBL/GenBank/DDBJ databases">
        <title>Single-cell genomics of uncultivated deep-branching MTB reveals a conserved set of magnetosome genes.</title>
        <authorList>
            <person name="Kolinko S."/>
            <person name="Richter M."/>
            <person name="Glockner F.O."/>
            <person name="Brachmann A."/>
            <person name="Schuler D."/>
        </authorList>
    </citation>
    <scope>NUCLEOTIDE SEQUENCE [LARGE SCALE GENOMIC DNA]</scope>
    <source>
        <strain evidence="1">TM-1</strain>
    </source>
</reference>
<protein>
    <submittedName>
        <fullName evidence="1">Uncharacterized protein</fullName>
    </submittedName>
</protein>
<comment type="caution">
    <text evidence="1">The sequence shown here is derived from an EMBL/GenBank/DDBJ whole genome shotgun (WGS) entry which is preliminary data.</text>
</comment>
<gene>
    <name evidence="1" type="ORF">MBAV_003976</name>
</gene>
<evidence type="ECO:0000313" key="2">
    <source>
        <dbReference type="Proteomes" id="UP000033423"/>
    </source>
</evidence>
<dbReference type="Proteomes" id="UP000033423">
    <property type="component" value="Unassembled WGS sequence"/>
</dbReference>